<evidence type="ECO:0000256" key="1">
    <source>
        <dbReference type="ARBA" id="ARBA00005820"/>
    </source>
</evidence>
<evidence type="ECO:0000256" key="2">
    <source>
        <dbReference type="ARBA" id="ARBA00023125"/>
    </source>
</evidence>
<dbReference type="InterPro" id="IPR027417">
    <property type="entry name" value="P-loop_NTPase"/>
</dbReference>
<sequence length="1025" mass="107892">MTVELVLLSRVAFRGREITGSGPRALLALLAAEPRLGCSAARLVEGLWPDERPAHPTKALQLLVSRLRARLGPDVILSSPTGYRLALAEDQIDASAVLLAAAASERSAAAGDQVASLSHAEAGLALCDGASGWGAGFGDPLAALRAARVPAFRSLARARALALGRLGRSAEALEPLRDAALQAPRDEEVLVELLRCEAAALGPATALARYDAYRRGLREELGSEPGPAVRDAYQHLLRSDAPVVRHGVVAEPNPLLGRDKDVAAVTDLLRAARVTSIVGPGGLGKTRLAHAVADAAEQRVVHVVGLAGVTADADVAGEVASALGLSPGAPAAIAEALGAALLVLDNCEHVVRGAAALVQDLVSASRELRVLTTSRAPLRLSAESVYQLPALDLPTTVELFAQRARAIRPDADLPPALVRELCGRLDGLPLAVELAAARVRVMSVTEIARRLDDRFALLRGSNRDAPERHHTLHAVIDWSWHLLEPAGQAAMRALSVFPGGFGADAARHVVGGDDVLEQLVEQSLLTVADSGSGTRFRMLETVREFSAARLADAGETDRAIGLLLGWARDFGVRWQAGADLHDGLQAVEAVRADQENLLLALRHGLDRADGATVAAVAAALGTLWITESNVPRLTELARDTAWVLSHLRPDPDLVEVTRTALVLGAMFGFLMPGVSPLRALVGLRRLPPAPPDTLLRAAHVALSAPHVAALRELSASRAPLLAGIADYLLSYVHEYANELDSALAAARRMSASVGDDGLPLLRAMAYSRVGELSLHSDPGEEAYRNLYAALSITGGLGWSTTRGQWALVLANLQRGAYDVAERGLSEPTPADGDDPADVERYTMCARAEIQLGRGDIDGGLRVWREAAARSRSGRADIGLWPFEVEANTVLRHARYGRLDEVADIVDELPGFLSGALPSLSIVEFPVGGTLLLALAVASVDRGAAASGARLVALAERFGIFRGWQPDLTPARVTEIGLGADGPAYADAVSSYAGLDHEGLRAAALAAVRDRAQAAGSRRNNARAQT</sequence>
<dbReference type="InterPro" id="IPR001867">
    <property type="entry name" value="OmpR/PhoB-type_DNA-bd"/>
</dbReference>
<dbReference type="SMART" id="SM01043">
    <property type="entry name" value="BTAD"/>
    <property type="match status" value="1"/>
</dbReference>
<comment type="similarity">
    <text evidence="1">Belongs to the AfsR/DnrI/RedD regulatory family.</text>
</comment>
<proteinExistence type="inferred from homology"/>
<keyword evidence="6" id="KW-1185">Reference proteome</keyword>
<comment type="caution">
    <text evidence="5">The sequence shown here is derived from an EMBL/GenBank/DDBJ whole genome shotgun (WGS) entry which is preliminary data.</text>
</comment>
<dbReference type="Gene3D" id="1.10.10.10">
    <property type="entry name" value="Winged helix-like DNA-binding domain superfamily/Winged helix DNA-binding domain"/>
    <property type="match status" value="1"/>
</dbReference>
<evidence type="ECO:0008006" key="7">
    <source>
        <dbReference type="Google" id="ProtNLM"/>
    </source>
</evidence>
<dbReference type="SUPFAM" id="SSF48452">
    <property type="entry name" value="TPR-like"/>
    <property type="match status" value="1"/>
</dbReference>
<evidence type="ECO:0000259" key="4">
    <source>
        <dbReference type="SMART" id="SM01043"/>
    </source>
</evidence>
<evidence type="ECO:0000259" key="3">
    <source>
        <dbReference type="SMART" id="SM00862"/>
    </source>
</evidence>
<gene>
    <name evidence="5" type="ORF">Air01nite_65320</name>
</gene>
<dbReference type="SMART" id="SM00862">
    <property type="entry name" value="Trans_reg_C"/>
    <property type="match status" value="1"/>
</dbReference>
<protein>
    <recommendedName>
        <fullName evidence="7">ATPase</fullName>
    </recommendedName>
</protein>
<dbReference type="InterPro" id="IPR005158">
    <property type="entry name" value="BTAD"/>
</dbReference>
<dbReference type="EMBL" id="BONC01000067">
    <property type="protein sequence ID" value="GIF60437.1"/>
    <property type="molecule type" value="Genomic_DNA"/>
</dbReference>
<feature type="domain" description="Bacterial transcriptional activator" evidence="4">
    <location>
        <begin position="92"/>
        <end position="237"/>
    </location>
</feature>
<dbReference type="InterPro" id="IPR011990">
    <property type="entry name" value="TPR-like_helical_dom_sf"/>
</dbReference>
<dbReference type="Proteomes" id="UP000624325">
    <property type="component" value="Unassembled WGS sequence"/>
</dbReference>
<accession>A0ABQ4CCF9</accession>
<keyword evidence="2" id="KW-0238">DNA-binding</keyword>
<dbReference type="SUPFAM" id="SSF52540">
    <property type="entry name" value="P-loop containing nucleoside triphosphate hydrolases"/>
    <property type="match status" value="1"/>
</dbReference>
<dbReference type="PANTHER" id="PTHR47691">
    <property type="entry name" value="REGULATOR-RELATED"/>
    <property type="match status" value="1"/>
</dbReference>
<dbReference type="InterPro" id="IPR016032">
    <property type="entry name" value="Sig_transdc_resp-reg_C-effctor"/>
</dbReference>
<dbReference type="Gene3D" id="1.25.40.10">
    <property type="entry name" value="Tetratricopeptide repeat domain"/>
    <property type="match status" value="1"/>
</dbReference>
<name>A0ABQ4CCF9_9ACTN</name>
<dbReference type="Pfam" id="PF03704">
    <property type="entry name" value="BTAD"/>
    <property type="match status" value="1"/>
</dbReference>
<dbReference type="Gene3D" id="3.40.50.300">
    <property type="entry name" value="P-loop containing nucleotide triphosphate hydrolases"/>
    <property type="match status" value="1"/>
</dbReference>
<reference evidence="5 6" key="1">
    <citation type="submission" date="2021-01" db="EMBL/GenBank/DDBJ databases">
        <title>Whole genome shotgun sequence of Asanoa iriomotensis NBRC 100142.</title>
        <authorList>
            <person name="Komaki H."/>
            <person name="Tamura T."/>
        </authorList>
    </citation>
    <scope>NUCLEOTIDE SEQUENCE [LARGE SCALE GENOMIC DNA]</scope>
    <source>
        <strain evidence="5 6">NBRC 100142</strain>
    </source>
</reference>
<organism evidence="5 6">
    <name type="scientific">Asanoa iriomotensis</name>
    <dbReference type="NCBI Taxonomy" id="234613"/>
    <lineage>
        <taxon>Bacteria</taxon>
        <taxon>Bacillati</taxon>
        <taxon>Actinomycetota</taxon>
        <taxon>Actinomycetes</taxon>
        <taxon>Micromonosporales</taxon>
        <taxon>Micromonosporaceae</taxon>
        <taxon>Asanoa</taxon>
    </lineage>
</organism>
<dbReference type="PANTHER" id="PTHR47691:SF3">
    <property type="entry name" value="HTH-TYPE TRANSCRIPTIONAL REGULATOR RV0890C-RELATED"/>
    <property type="match status" value="1"/>
</dbReference>
<dbReference type="RefSeq" id="WP_203707250.1">
    <property type="nucleotide sequence ID" value="NZ_BAAALU010000016.1"/>
</dbReference>
<evidence type="ECO:0000313" key="5">
    <source>
        <dbReference type="EMBL" id="GIF60437.1"/>
    </source>
</evidence>
<dbReference type="InterPro" id="IPR036388">
    <property type="entry name" value="WH-like_DNA-bd_sf"/>
</dbReference>
<feature type="domain" description="OmpR/PhoB-type" evidence="3">
    <location>
        <begin position="15"/>
        <end position="85"/>
    </location>
</feature>
<evidence type="ECO:0000313" key="6">
    <source>
        <dbReference type="Proteomes" id="UP000624325"/>
    </source>
</evidence>
<dbReference type="SUPFAM" id="SSF46894">
    <property type="entry name" value="C-terminal effector domain of the bipartite response regulators"/>
    <property type="match status" value="1"/>
</dbReference>